<protein>
    <submittedName>
        <fullName evidence="2">Uncharacterized protein</fullName>
    </submittedName>
</protein>
<proteinExistence type="predicted"/>
<organism evidence="2 3">
    <name type="scientific">Pleurodeles waltl</name>
    <name type="common">Iberian ribbed newt</name>
    <dbReference type="NCBI Taxonomy" id="8319"/>
    <lineage>
        <taxon>Eukaryota</taxon>
        <taxon>Metazoa</taxon>
        <taxon>Chordata</taxon>
        <taxon>Craniata</taxon>
        <taxon>Vertebrata</taxon>
        <taxon>Euteleostomi</taxon>
        <taxon>Amphibia</taxon>
        <taxon>Batrachia</taxon>
        <taxon>Caudata</taxon>
        <taxon>Salamandroidea</taxon>
        <taxon>Salamandridae</taxon>
        <taxon>Pleurodelinae</taxon>
        <taxon>Pleurodeles</taxon>
    </lineage>
</organism>
<evidence type="ECO:0000313" key="2">
    <source>
        <dbReference type="EMBL" id="KAJ1126647.1"/>
    </source>
</evidence>
<keyword evidence="1" id="KW-0812">Transmembrane</keyword>
<keyword evidence="1" id="KW-0472">Membrane</keyword>
<reference evidence="2" key="1">
    <citation type="journal article" date="2022" name="bioRxiv">
        <title>Sequencing and chromosome-scale assembly of the giantPleurodeles waltlgenome.</title>
        <authorList>
            <person name="Brown T."/>
            <person name="Elewa A."/>
            <person name="Iarovenko S."/>
            <person name="Subramanian E."/>
            <person name="Araus A.J."/>
            <person name="Petzold A."/>
            <person name="Susuki M."/>
            <person name="Suzuki K.-i.T."/>
            <person name="Hayashi T."/>
            <person name="Toyoda A."/>
            <person name="Oliveira C."/>
            <person name="Osipova E."/>
            <person name="Leigh N.D."/>
            <person name="Simon A."/>
            <person name="Yun M.H."/>
        </authorList>
    </citation>
    <scope>NUCLEOTIDE SEQUENCE</scope>
    <source>
        <strain evidence="2">20211129_DDA</strain>
        <tissue evidence="2">Liver</tissue>
    </source>
</reference>
<dbReference type="Proteomes" id="UP001066276">
    <property type="component" value="Chromosome 7"/>
</dbReference>
<dbReference type="EMBL" id="JANPWB010000011">
    <property type="protein sequence ID" value="KAJ1126647.1"/>
    <property type="molecule type" value="Genomic_DNA"/>
</dbReference>
<comment type="caution">
    <text evidence="2">The sequence shown here is derived from an EMBL/GenBank/DDBJ whole genome shotgun (WGS) entry which is preliminary data.</text>
</comment>
<accession>A0AAV7PHF2</accession>
<evidence type="ECO:0000256" key="1">
    <source>
        <dbReference type="SAM" id="Phobius"/>
    </source>
</evidence>
<dbReference type="AlphaFoldDB" id="A0AAV7PHF2"/>
<feature type="transmembrane region" description="Helical" evidence="1">
    <location>
        <begin position="6"/>
        <end position="25"/>
    </location>
</feature>
<evidence type="ECO:0000313" key="3">
    <source>
        <dbReference type="Proteomes" id="UP001066276"/>
    </source>
</evidence>
<keyword evidence="1" id="KW-1133">Transmembrane helix</keyword>
<sequence>MDSVWYANALLTVVYKLCTGLRLFLSAHPLSSGVKRRLHTGDGGWSPDPSCSTCHAKGFPVTSCDRSSAAALFRPIPARAALWGVACYPAYAGTPE</sequence>
<gene>
    <name evidence="2" type="ORF">NDU88_005054</name>
</gene>
<name>A0AAV7PHF2_PLEWA</name>
<keyword evidence="3" id="KW-1185">Reference proteome</keyword>